<organism evidence="2 3">
    <name type="scientific">Podarcis lilfordi</name>
    <name type="common">Lilford's wall lizard</name>
    <dbReference type="NCBI Taxonomy" id="74358"/>
    <lineage>
        <taxon>Eukaryota</taxon>
        <taxon>Metazoa</taxon>
        <taxon>Chordata</taxon>
        <taxon>Craniata</taxon>
        <taxon>Vertebrata</taxon>
        <taxon>Euteleostomi</taxon>
        <taxon>Lepidosauria</taxon>
        <taxon>Squamata</taxon>
        <taxon>Bifurcata</taxon>
        <taxon>Unidentata</taxon>
        <taxon>Episquamata</taxon>
        <taxon>Laterata</taxon>
        <taxon>Lacertibaenia</taxon>
        <taxon>Lacertidae</taxon>
        <taxon>Podarcis</taxon>
    </lineage>
</organism>
<reference evidence="2" key="1">
    <citation type="submission" date="2022-12" db="EMBL/GenBank/DDBJ databases">
        <authorList>
            <person name="Alioto T."/>
            <person name="Alioto T."/>
            <person name="Gomez Garrido J."/>
        </authorList>
    </citation>
    <scope>NUCLEOTIDE SEQUENCE</scope>
</reference>
<evidence type="ECO:0000256" key="1">
    <source>
        <dbReference type="SAM" id="MobiDB-lite"/>
    </source>
</evidence>
<protein>
    <submittedName>
        <fullName evidence="2">Uncharacterized protein</fullName>
    </submittedName>
</protein>
<feature type="compositionally biased region" description="Low complexity" evidence="1">
    <location>
        <begin position="23"/>
        <end position="32"/>
    </location>
</feature>
<evidence type="ECO:0000313" key="3">
    <source>
        <dbReference type="Proteomes" id="UP001178461"/>
    </source>
</evidence>
<sequence>MDGDQDSVGVGTAERPHPDPDQAAGAARSRSGLGRETSESSPVQQQQPGGEPIWACPQRLMDPDRFRQALRDLPPPGDSLTELVEGWNTQLLAPSATLQKPGSLVYRK</sequence>
<evidence type="ECO:0000313" key="2">
    <source>
        <dbReference type="EMBL" id="CAI5785042.1"/>
    </source>
</evidence>
<feature type="compositionally biased region" description="Polar residues" evidence="1">
    <location>
        <begin position="39"/>
        <end position="48"/>
    </location>
</feature>
<gene>
    <name evidence="2" type="ORF">PODLI_1B014601</name>
</gene>
<keyword evidence="3" id="KW-1185">Reference proteome</keyword>
<dbReference type="EMBL" id="OX395135">
    <property type="protein sequence ID" value="CAI5785042.1"/>
    <property type="molecule type" value="Genomic_DNA"/>
</dbReference>
<dbReference type="Proteomes" id="UP001178461">
    <property type="component" value="Chromosome 10"/>
</dbReference>
<accession>A0AA35KVI8</accession>
<name>A0AA35KVI8_9SAUR</name>
<dbReference type="AlphaFoldDB" id="A0AA35KVI8"/>
<proteinExistence type="predicted"/>
<feature type="region of interest" description="Disordered" evidence="1">
    <location>
        <begin position="1"/>
        <end position="57"/>
    </location>
</feature>